<feature type="active site" description="Nucleophile; for glutamine hydrolysis" evidence="11">
    <location>
        <position position="381"/>
    </location>
</feature>
<feature type="binding site" evidence="11">
    <location>
        <position position="405"/>
    </location>
    <ligand>
        <name>L-glutamine</name>
        <dbReference type="ChEBI" id="CHEBI:58359"/>
    </ligand>
</feature>
<feature type="binding site" evidence="11">
    <location>
        <position position="140"/>
    </location>
    <ligand>
        <name>Mg(2+)</name>
        <dbReference type="ChEBI" id="CHEBI:18420"/>
    </ligand>
</feature>
<dbReference type="EMBL" id="FAOZ01000035">
    <property type="protein sequence ID" value="CUU60130.1"/>
    <property type="molecule type" value="Genomic_DNA"/>
</dbReference>
<dbReference type="InterPro" id="IPR004468">
    <property type="entry name" value="CTP_synthase"/>
</dbReference>
<keyword evidence="6 11" id="KW-0067">ATP-binding</keyword>
<dbReference type="GO" id="GO:0097268">
    <property type="term" value="C:cytoophidium"/>
    <property type="evidence" value="ECO:0007669"/>
    <property type="project" value="UniProtKB-ARBA"/>
</dbReference>
<dbReference type="GO" id="GO:0004359">
    <property type="term" value="F:glutaminase activity"/>
    <property type="evidence" value="ECO:0007669"/>
    <property type="project" value="RHEA"/>
</dbReference>
<dbReference type="InterPro" id="IPR017456">
    <property type="entry name" value="CTP_synthase_N"/>
</dbReference>
<feature type="binding site" evidence="11">
    <location>
        <position position="13"/>
    </location>
    <ligand>
        <name>UTP</name>
        <dbReference type="ChEBI" id="CHEBI:46398"/>
    </ligand>
</feature>
<gene>
    <name evidence="11" type="primary">pyrG</name>
    <name evidence="15" type="ORF">Ga0074812_13572</name>
</gene>
<dbReference type="GO" id="GO:0005829">
    <property type="term" value="C:cytosol"/>
    <property type="evidence" value="ECO:0007669"/>
    <property type="project" value="TreeGrafter"/>
</dbReference>
<feature type="domain" description="Glutamine amidotransferase" evidence="13">
    <location>
        <begin position="301"/>
        <end position="531"/>
    </location>
</feature>
<dbReference type="Gene3D" id="3.40.50.880">
    <property type="match status" value="1"/>
</dbReference>
<dbReference type="NCBIfam" id="TIGR00337">
    <property type="entry name" value="PyrG"/>
    <property type="match status" value="1"/>
</dbReference>
<feature type="binding site" evidence="11">
    <location>
        <begin position="187"/>
        <end position="192"/>
    </location>
    <ligand>
        <name>UTP</name>
        <dbReference type="ChEBI" id="CHEBI:46398"/>
    </ligand>
</feature>
<comment type="similarity">
    <text evidence="2 11">Belongs to the CTP synthase family.</text>
</comment>
<dbReference type="GO" id="GO:0019856">
    <property type="term" value="P:pyrimidine nucleobase biosynthetic process"/>
    <property type="evidence" value="ECO:0007669"/>
    <property type="project" value="TreeGrafter"/>
</dbReference>
<reference evidence="16" key="1">
    <citation type="submission" date="2015-11" db="EMBL/GenBank/DDBJ databases">
        <authorList>
            <person name="Varghese N."/>
        </authorList>
    </citation>
    <scope>NUCLEOTIDE SEQUENCE [LARGE SCALE GENOMIC DNA]</scope>
    <source>
        <strain evidence="16">DSM 45899</strain>
    </source>
</reference>
<sequence>MTKHVFVTGGVASSLGKGLTASSLGRLLKARGLRVTMQKLDPYLNVDPGTMDPFQHGEVFVTDDGAETDLDIGHYERFLDVDLDGSANVTTGQVYSAVIARERRGAYLGQTVQVVPHITDEIKDRIRRLATDAVDVVITEVGGTVGDIESLPYLEAIRQVRHEVGRDNAFTVHVSLVPYLAPSGELKTKPTQHSVAALRSIGLQPDAVVCRSDRPLPDALKRKIALMCDVDDEAVVGAPDADSIYDIPKVLHREGLDAYVVRRLGLSFRDVDWTEWDTLLRRVHHPANSATVAIVGKYIDLPDAYLSVSEALRAGAFAADARPDIRWIASDEFTSPEAAAHLLDGVDGIIVPGGFGVRGIEGKITALRHARTHGIPTLGICLGLQCMVIEAARSLAGLAEANSTEFDPQTEHPVISTMADQLDVVEGRRDMGGTMRLGLYPCALGPDTVARREYGEPEVMERHRHRYEVNNTYRDQLAAAGLVFSGTSPDGRLVEVVELPTDVHPFYVGAQAHPEFRSRPTRPHPLFRGLARAAVVHADRRRGLLLDLPASALAGGTDTDDPADAAGTAGGTVASGSKAGRSKAAGSKNGSRAAAGSTTTADVTGVDGELVSP</sequence>
<dbReference type="Proteomes" id="UP000198802">
    <property type="component" value="Unassembled WGS sequence"/>
</dbReference>
<dbReference type="GO" id="GO:0042802">
    <property type="term" value="F:identical protein binding"/>
    <property type="evidence" value="ECO:0007669"/>
    <property type="project" value="TreeGrafter"/>
</dbReference>
<evidence type="ECO:0000313" key="16">
    <source>
        <dbReference type="Proteomes" id="UP000198802"/>
    </source>
</evidence>
<evidence type="ECO:0000256" key="8">
    <source>
        <dbReference type="ARBA" id="ARBA00022962"/>
    </source>
</evidence>
<dbReference type="EC" id="6.3.4.2" evidence="11"/>
<feature type="binding site" evidence="11">
    <location>
        <position position="223"/>
    </location>
    <ligand>
        <name>CTP</name>
        <dbReference type="ChEBI" id="CHEBI:37563"/>
        <note>allosteric inhibitor</note>
    </ligand>
</feature>
<dbReference type="InterPro" id="IPR027417">
    <property type="entry name" value="P-loop_NTPase"/>
</dbReference>
<feature type="region of interest" description="Amidoligase domain" evidence="11">
    <location>
        <begin position="1"/>
        <end position="266"/>
    </location>
</feature>
<feature type="binding site" evidence="11">
    <location>
        <position position="71"/>
    </location>
    <ligand>
        <name>ATP</name>
        <dbReference type="ChEBI" id="CHEBI:30616"/>
    </ligand>
</feature>
<comment type="subunit">
    <text evidence="11">Homotetramer.</text>
</comment>
<keyword evidence="4 11" id="KW-0479">Metal-binding</keyword>
<comment type="caution">
    <text evidence="11">Lacks conserved residue(s) required for the propagation of feature annotation.</text>
</comment>
<dbReference type="Gene3D" id="3.40.50.300">
    <property type="entry name" value="P-loop containing nucleotide triphosphate hydrolases"/>
    <property type="match status" value="1"/>
</dbReference>
<dbReference type="GO" id="GO:0005524">
    <property type="term" value="F:ATP binding"/>
    <property type="evidence" value="ECO:0007669"/>
    <property type="project" value="UniProtKB-KW"/>
</dbReference>
<evidence type="ECO:0000256" key="4">
    <source>
        <dbReference type="ARBA" id="ARBA00022723"/>
    </source>
</evidence>
<feature type="compositionally biased region" description="Low complexity" evidence="12">
    <location>
        <begin position="564"/>
        <end position="601"/>
    </location>
</feature>
<evidence type="ECO:0000259" key="13">
    <source>
        <dbReference type="Pfam" id="PF00117"/>
    </source>
</evidence>
<accession>A0A0S4QYM0</accession>
<feature type="binding site" evidence="11">
    <location>
        <position position="223"/>
    </location>
    <ligand>
        <name>UTP</name>
        <dbReference type="ChEBI" id="CHEBI:46398"/>
    </ligand>
</feature>
<evidence type="ECO:0000313" key="15">
    <source>
        <dbReference type="EMBL" id="CUU60130.1"/>
    </source>
</evidence>
<evidence type="ECO:0000256" key="6">
    <source>
        <dbReference type="ARBA" id="ARBA00022840"/>
    </source>
</evidence>
<dbReference type="NCBIfam" id="NF003792">
    <property type="entry name" value="PRK05380.1"/>
    <property type="match status" value="1"/>
</dbReference>
<dbReference type="InterPro" id="IPR029062">
    <property type="entry name" value="Class_I_gatase-like"/>
</dbReference>
<feature type="binding site" evidence="11">
    <location>
        <begin position="187"/>
        <end position="192"/>
    </location>
    <ligand>
        <name>CTP</name>
        <dbReference type="ChEBI" id="CHEBI:37563"/>
        <note>allosteric inhibitor</note>
    </ligand>
</feature>
<proteinExistence type="inferred from homology"/>
<keyword evidence="8 11" id="KW-0315">Glutamine amidotransferase</keyword>
<dbReference type="PANTHER" id="PTHR11550:SF0">
    <property type="entry name" value="CTP SYNTHASE-RELATED"/>
    <property type="match status" value="1"/>
</dbReference>
<dbReference type="FunFam" id="3.40.50.880:FF:000002">
    <property type="entry name" value="CTP synthase"/>
    <property type="match status" value="1"/>
</dbReference>
<comment type="activity regulation">
    <text evidence="11">Allosterically activated by GTP, when glutamine is the substrate; GTP has no effect on the reaction when ammonia is the substrate. The allosteric effector GTP functions by stabilizing the protein conformation that binds the tetrahedral intermediate(s) formed during glutamine hydrolysis. Inhibited by the product CTP, via allosteric rather than competitive inhibition.</text>
</comment>
<feature type="binding site" evidence="11">
    <location>
        <position position="13"/>
    </location>
    <ligand>
        <name>CTP</name>
        <dbReference type="ChEBI" id="CHEBI:37563"/>
        <note>allosteric inhibitor</note>
    </ligand>
</feature>
<evidence type="ECO:0000256" key="3">
    <source>
        <dbReference type="ARBA" id="ARBA00022598"/>
    </source>
</evidence>
<keyword evidence="16" id="KW-1185">Reference proteome</keyword>
<comment type="catalytic activity">
    <reaction evidence="11">
        <text>UTP + NH4(+) + ATP = CTP + ADP + phosphate + 2 H(+)</text>
        <dbReference type="Rhea" id="RHEA:16597"/>
        <dbReference type="ChEBI" id="CHEBI:15378"/>
        <dbReference type="ChEBI" id="CHEBI:28938"/>
        <dbReference type="ChEBI" id="CHEBI:30616"/>
        <dbReference type="ChEBI" id="CHEBI:37563"/>
        <dbReference type="ChEBI" id="CHEBI:43474"/>
        <dbReference type="ChEBI" id="CHEBI:46398"/>
        <dbReference type="ChEBI" id="CHEBI:456216"/>
    </reaction>
</comment>
<dbReference type="HAMAP" id="MF_01227">
    <property type="entry name" value="PyrG"/>
    <property type="match status" value="1"/>
</dbReference>
<protein>
    <recommendedName>
        <fullName evidence="11">CTP synthase</fullName>
        <ecNumber evidence="11">6.3.4.2</ecNumber>
    </recommendedName>
    <alternativeName>
        <fullName evidence="11">Cytidine 5'-triphosphate synthase</fullName>
    </alternativeName>
    <alternativeName>
        <fullName evidence="11">Cytidine triphosphate synthetase</fullName>
        <shortName evidence="11">CTP synthetase</shortName>
        <shortName evidence="11">CTPS</shortName>
    </alternativeName>
    <alternativeName>
        <fullName evidence="11">UTP--ammonia ligase</fullName>
    </alternativeName>
</protein>
<comment type="pathway">
    <text evidence="1 11">Pyrimidine metabolism; CTP biosynthesis via de novo pathway; CTP from UDP: step 2/2.</text>
</comment>
<dbReference type="GO" id="GO:0046872">
    <property type="term" value="F:metal ion binding"/>
    <property type="evidence" value="ECO:0007669"/>
    <property type="project" value="UniProtKB-KW"/>
</dbReference>
<feature type="binding site" evidence="11">
    <location>
        <begin position="382"/>
        <end position="385"/>
    </location>
    <ligand>
        <name>L-glutamine</name>
        <dbReference type="ChEBI" id="CHEBI:58359"/>
    </ligand>
</feature>
<feature type="binding site" evidence="11">
    <location>
        <position position="71"/>
    </location>
    <ligand>
        <name>Mg(2+)</name>
        <dbReference type="ChEBI" id="CHEBI:18420"/>
    </ligand>
</feature>
<comment type="catalytic activity">
    <reaction evidence="10 11">
        <text>UTP + L-glutamine + ATP + H2O = CTP + L-glutamate + ADP + phosphate + 2 H(+)</text>
        <dbReference type="Rhea" id="RHEA:26426"/>
        <dbReference type="ChEBI" id="CHEBI:15377"/>
        <dbReference type="ChEBI" id="CHEBI:15378"/>
        <dbReference type="ChEBI" id="CHEBI:29985"/>
        <dbReference type="ChEBI" id="CHEBI:30616"/>
        <dbReference type="ChEBI" id="CHEBI:37563"/>
        <dbReference type="ChEBI" id="CHEBI:43474"/>
        <dbReference type="ChEBI" id="CHEBI:46398"/>
        <dbReference type="ChEBI" id="CHEBI:58359"/>
        <dbReference type="ChEBI" id="CHEBI:456216"/>
        <dbReference type="EC" id="6.3.4.2"/>
    </reaction>
</comment>
<comment type="catalytic activity">
    <reaction evidence="11">
        <text>L-glutamine + H2O = L-glutamate + NH4(+)</text>
        <dbReference type="Rhea" id="RHEA:15889"/>
        <dbReference type="ChEBI" id="CHEBI:15377"/>
        <dbReference type="ChEBI" id="CHEBI:28938"/>
        <dbReference type="ChEBI" id="CHEBI:29985"/>
        <dbReference type="ChEBI" id="CHEBI:58359"/>
    </reaction>
</comment>
<dbReference type="PANTHER" id="PTHR11550">
    <property type="entry name" value="CTP SYNTHASE"/>
    <property type="match status" value="1"/>
</dbReference>
<evidence type="ECO:0000256" key="12">
    <source>
        <dbReference type="SAM" id="MobiDB-lite"/>
    </source>
</evidence>
<dbReference type="CDD" id="cd01746">
    <property type="entry name" value="GATase1_CTP_Synthase"/>
    <property type="match status" value="1"/>
</dbReference>
<dbReference type="GO" id="GO:0003883">
    <property type="term" value="F:CTP synthase activity"/>
    <property type="evidence" value="ECO:0007669"/>
    <property type="project" value="UniProtKB-UniRule"/>
</dbReference>
<dbReference type="UniPathway" id="UPA00159">
    <property type="reaction ID" value="UER00277"/>
</dbReference>
<feature type="binding site" evidence="11">
    <location>
        <begin position="147"/>
        <end position="149"/>
    </location>
    <ligand>
        <name>CTP</name>
        <dbReference type="ChEBI" id="CHEBI:37563"/>
        <note>allosteric inhibitor</note>
    </ligand>
</feature>
<dbReference type="SUPFAM" id="SSF52317">
    <property type="entry name" value="Class I glutamine amidotransferase-like"/>
    <property type="match status" value="1"/>
</dbReference>
<dbReference type="AlphaFoldDB" id="A0A0S4QYM0"/>
<feature type="active site" evidence="11">
    <location>
        <position position="513"/>
    </location>
</feature>
<dbReference type="GO" id="GO:0044210">
    <property type="term" value="P:'de novo' CTP biosynthetic process"/>
    <property type="evidence" value="ECO:0007669"/>
    <property type="project" value="UniProtKB-UniRule"/>
</dbReference>
<dbReference type="Pfam" id="PF00117">
    <property type="entry name" value="GATase"/>
    <property type="match status" value="1"/>
</dbReference>
<dbReference type="InterPro" id="IPR033828">
    <property type="entry name" value="GATase1_CTP_Synthase"/>
</dbReference>
<name>A0A0S4QYM0_9ACTN</name>
<evidence type="ECO:0000259" key="14">
    <source>
        <dbReference type="Pfam" id="PF06418"/>
    </source>
</evidence>
<dbReference type="SUPFAM" id="SSF52540">
    <property type="entry name" value="P-loop containing nucleoside triphosphate hydrolases"/>
    <property type="match status" value="1"/>
</dbReference>
<dbReference type="FunFam" id="3.40.50.300:FF:000009">
    <property type="entry name" value="CTP synthase"/>
    <property type="match status" value="1"/>
</dbReference>
<keyword evidence="9 11" id="KW-0665">Pyrimidine biosynthesis</keyword>
<feature type="active site" evidence="11">
    <location>
        <position position="515"/>
    </location>
</feature>
<dbReference type="CDD" id="cd03113">
    <property type="entry name" value="CTPS_N"/>
    <property type="match status" value="1"/>
</dbReference>
<dbReference type="PROSITE" id="PS51273">
    <property type="entry name" value="GATASE_TYPE_1"/>
    <property type="match status" value="1"/>
</dbReference>
<feature type="binding site" evidence="11">
    <location>
        <position position="241"/>
    </location>
    <ligand>
        <name>ATP</name>
        <dbReference type="ChEBI" id="CHEBI:30616"/>
    </ligand>
</feature>
<dbReference type="Pfam" id="PF06418">
    <property type="entry name" value="CTP_synth_N"/>
    <property type="match status" value="1"/>
</dbReference>
<evidence type="ECO:0000256" key="5">
    <source>
        <dbReference type="ARBA" id="ARBA00022741"/>
    </source>
</evidence>
<feature type="binding site" evidence="11">
    <location>
        <begin position="14"/>
        <end position="19"/>
    </location>
    <ligand>
        <name>ATP</name>
        <dbReference type="ChEBI" id="CHEBI:30616"/>
    </ligand>
</feature>
<evidence type="ECO:0000256" key="9">
    <source>
        <dbReference type="ARBA" id="ARBA00022975"/>
    </source>
</evidence>
<evidence type="ECO:0000256" key="10">
    <source>
        <dbReference type="ARBA" id="ARBA00047781"/>
    </source>
</evidence>
<organism evidence="15 16">
    <name type="scientific">Parafrankia irregularis</name>
    <dbReference type="NCBI Taxonomy" id="795642"/>
    <lineage>
        <taxon>Bacteria</taxon>
        <taxon>Bacillati</taxon>
        <taxon>Actinomycetota</taxon>
        <taxon>Actinomycetes</taxon>
        <taxon>Frankiales</taxon>
        <taxon>Frankiaceae</taxon>
        <taxon>Parafrankia</taxon>
    </lineage>
</organism>
<keyword evidence="3 11" id="KW-0436">Ligase</keyword>
<keyword evidence="5 11" id="KW-0547">Nucleotide-binding</keyword>
<feature type="region of interest" description="Disordered" evidence="12">
    <location>
        <begin position="553"/>
        <end position="613"/>
    </location>
</feature>
<evidence type="ECO:0000256" key="11">
    <source>
        <dbReference type="HAMAP-Rule" id="MF_01227"/>
    </source>
</evidence>
<evidence type="ECO:0000256" key="2">
    <source>
        <dbReference type="ARBA" id="ARBA00007533"/>
    </source>
</evidence>
<comment type="miscellaneous">
    <text evidence="11">CTPSs have evolved a hybrid strategy for distinguishing between UTP and CTP. The overlapping regions of the product feedback inhibitory and substrate sites recognize a common feature in both compounds, the triphosphate moiety. To differentiate isosteric substrate and product pyrimidine rings, an additional pocket far from the expected kinase/ligase catalytic site, specifically recognizes the cytosine and ribose portions of the product inhibitor.</text>
</comment>
<feature type="domain" description="CTP synthase N-terminal" evidence="14">
    <location>
        <begin position="3"/>
        <end position="266"/>
    </location>
</feature>
<keyword evidence="7 11" id="KW-0460">Magnesium</keyword>
<comment type="function">
    <text evidence="11">Catalyzes the ATP-dependent amination of UTP to CTP with either L-glutamine or ammonia as the source of nitrogen. Regulates intracellular CTP levels through interactions with the four ribonucleotide triphosphates.</text>
</comment>
<dbReference type="InterPro" id="IPR017926">
    <property type="entry name" value="GATASE"/>
</dbReference>
<feature type="binding site" evidence="11">
    <location>
        <position position="354"/>
    </location>
    <ligand>
        <name>L-glutamine</name>
        <dbReference type="ChEBI" id="CHEBI:58359"/>
    </ligand>
</feature>
<evidence type="ECO:0000256" key="1">
    <source>
        <dbReference type="ARBA" id="ARBA00005171"/>
    </source>
</evidence>
<evidence type="ECO:0000256" key="7">
    <source>
        <dbReference type="ARBA" id="ARBA00022842"/>
    </source>
</evidence>
<feature type="binding site" evidence="11">
    <location>
        <position position="466"/>
    </location>
    <ligand>
        <name>L-glutamine</name>
        <dbReference type="ChEBI" id="CHEBI:58359"/>
    </ligand>
</feature>